<dbReference type="Gene3D" id="3.40.50.11780">
    <property type="match status" value="1"/>
</dbReference>
<dbReference type="EMBL" id="MK977695">
    <property type="protein sequence ID" value="QDF18599.1"/>
    <property type="molecule type" value="Genomic_DNA"/>
</dbReference>
<reference evidence="9 10" key="1">
    <citation type="submission" date="2019-05" db="EMBL/GenBank/DDBJ databases">
        <authorList>
            <person name="Pope W.H."/>
            <person name="Garlena R.A."/>
            <person name="Russell D.A."/>
            <person name="Jacobs-Sera D."/>
            <person name="Hatfull G.F."/>
        </authorList>
    </citation>
    <scope>NUCLEOTIDE SEQUENCE [LARGE SCALE GENOMIC DNA]</scope>
</reference>
<dbReference type="KEGG" id="vg:64766132"/>
<name>A0A4Y6ES67_9CAUD</name>
<dbReference type="GeneID" id="64766132"/>
<keyword evidence="6" id="KW-1171">Viral genome ejection through host cell envelope</keyword>
<evidence type="ECO:0000256" key="3">
    <source>
        <dbReference type="ARBA" id="ARBA00022732"/>
    </source>
</evidence>
<evidence type="ECO:0000256" key="5">
    <source>
        <dbReference type="ARBA" id="ARBA00023003"/>
    </source>
</evidence>
<proteinExistence type="inferred from homology"/>
<feature type="domain" description="Tail sheath protein subtilisin-like" evidence="8">
    <location>
        <begin position="299"/>
        <end position="468"/>
    </location>
</feature>
<keyword evidence="5" id="KW-0946">Virion</keyword>
<protein>
    <submittedName>
        <fullName evidence="9">Tail sheath protein</fullName>
    </submittedName>
</protein>
<evidence type="ECO:0000259" key="8">
    <source>
        <dbReference type="Pfam" id="PF04984"/>
    </source>
</evidence>
<sequence>MAIDFTRYQAPGIFTEEVPGPQLSVGSSVPTAVAIFGTSIGYQTYRESLQINPDLAAITTVITLTITGAPTGGDFTLEFGGAESAAIEFDASSADLRSALEALSTIGSGNVTVTGGNGGPWTITFVDDLGGVAQPEFTIEPNLTGGTSPAVNQAKEDQGTPAINRTLAKQGIKTSTVRVVDPNSGQVYTEGTDYTIVRVGVGQDAEVNTRDDTYTISRVIDGGHIDPGDTVQLSYNYTNPDYFKVYALYDFDDVRDFYGEAFDSNGAIQSEVTLAAYFAFINGASTVLTCAIDPEDPQNITMGDYADALDKFRDEEQIAIIVPGTGNQAIQALVHQHVVSQSNNKYERRAIMGMDGTVMPVESSQRIANAQAVNERRVALVSPASFDYFAPELNRTIQVGGQYMAAALAGLAASLPAAMPLTHKRVFGFTGPHTSQREGEKNLESSQGLMVAERTRRNVVQVRHGVTTNPTDLLTREWSIIGQQDVMVYRIRDYLDGDGLIGQPIYDTTLVQVKASAESALTSLVRDNVIVNYQNLKVRQLANMPEVVEVRFEWLPAYPMNYIVVRYSVAVLSGDVEVNETSV</sequence>
<evidence type="ECO:0000256" key="2">
    <source>
        <dbReference type="ARBA" id="ARBA00022595"/>
    </source>
</evidence>
<evidence type="ECO:0000313" key="10">
    <source>
        <dbReference type="Proteomes" id="UP000318375"/>
    </source>
</evidence>
<evidence type="ECO:0000313" key="9">
    <source>
        <dbReference type="EMBL" id="QDF18599.1"/>
    </source>
</evidence>
<evidence type="ECO:0000256" key="7">
    <source>
        <dbReference type="ARBA" id="ARBA00023296"/>
    </source>
</evidence>
<dbReference type="Pfam" id="PF04984">
    <property type="entry name" value="Phage_sheath_1"/>
    <property type="match status" value="1"/>
</dbReference>
<accession>A0A4Y6ES67</accession>
<dbReference type="Proteomes" id="UP000318375">
    <property type="component" value="Segment"/>
</dbReference>
<organism evidence="9 10">
    <name type="scientific">Gordonia phage Pupper</name>
    <dbReference type="NCBI Taxonomy" id="2571249"/>
    <lineage>
        <taxon>Viruses</taxon>
        <taxon>Duplodnaviria</taxon>
        <taxon>Heunggongvirae</taxon>
        <taxon>Uroviricota</taxon>
        <taxon>Caudoviricetes</taxon>
        <taxon>Puppervirus</taxon>
        <taxon>Puppervirus Pupper</taxon>
    </lineage>
</organism>
<keyword evidence="10" id="KW-1185">Reference proteome</keyword>
<gene>
    <name evidence="9" type="primary">113</name>
    <name evidence="9" type="ORF">SEA_PUPPER_113</name>
</gene>
<evidence type="ECO:0000256" key="1">
    <source>
        <dbReference type="ARBA" id="ARBA00008005"/>
    </source>
</evidence>
<keyword evidence="7" id="KW-1160">Virus entry into host cell</keyword>
<keyword evidence="5" id="KW-1229">Viral tail sheath protein</keyword>
<keyword evidence="4" id="KW-1242">Viral contractile tail ejection system</keyword>
<keyword evidence="3" id="KW-1227">Viral tail protein</keyword>
<evidence type="ECO:0000256" key="4">
    <source>
        <dbReference type="ARBA" id="ARBA00022766"/>
    </source>
</evidence>
<keyword evidence="2" id="KW-1162">Viral penetration into host cytoplasm</keyword>
<dbReference type="GO" id="GO:0099000">
    <property type="term" value="P:symbiont genome ejection through host cell envelope, contractile tail mechanism"/>
    <property type="evidence" value="ECO:0007669"/>
    <property type="project" value="UniProtKB-KW"/>
</dbReference>
<dbReference type="InterPro" id="IPR035089">
    <property type="entry name" value="Phage_sheath_subtilisin"/>
</dbReference>
<evidence type="ECO:0000256" key="6">
    <source>
        <dbReference type="ARBA" id="ARBA00023009"/>
    </source>
</evidence>
<dbReference type="GO" id="GO:0098027">
    <property type="term" value="C:virus tail, sheath"/>
    <property type="evidence" value="ECO:0007669"/>
    <property type="project" value="UniProtKB-KW"/>
</dbReference>
<dbReference type="RefSeq" id="YP_010058901.1">
    <property type="nucleotide sequence ID" value="NC_054723.1"/>
</dbReference>
<comment type="similarity">
    <text evidence="1">Belongs to the myoviridae tail sheath protein family.</text>
</comment>